<dbReference type="GO" id="GO:0006488">
    <property type="term" value="P:dolichol-linked oligosaccharide biosynthetic process"/>
    <property type="evidence" value="ECO:0007669"/>
    <property type="project" value="InterPro"/>
</dbReference>
<dbReference type="PANTHER" id="PTHR13117:SF5">
    <property type="entry name" value="PROTEIN RFT1 HOMOLOG"/>
    <property type="match status" value="1"/>
</dbReference>
<evidence type="ECO:0000256" key="2">
    <source>
        <dbReference type="ARBA" id="ARBA00004922"/>
    </source>
</evidence>
<evidence type="ECO:0000313" key="11">
    <source>
        <dbReference type="EMBL" id="KAH0560515.1"/>
    </source>
</evidence>
<keyword evidence="7 9" id="KW-0472">Membrane</keyword>
<protein>
    <recommendedName>
        <fullName evidence="9">Protein RFT1 homolog</fullName>
    </recommendedName>
</protein>
<comment type="pathway">
    <text evidence="2">Protein modification; protein glycosylation.</text>
</comment>
<name>A0AAV7IXS2_COTGL</name>
<feature type="transmembrane region" description="Helical" evidence="9">
    <location>
        <begin position="21"/>
        <end position="38"/>
    </location>
</feature>
<keyword evidence="6 9" id="KW-1133">Transmembrane helix</keyword>
<reference evidence="11 12" key="1">
    <citation type="journal article" date="2021" name="J. Hered.">
        <title>A chromosome-level genome assembly of the parasitoid wasp, Cotesia glomerata (Hymenoptera: Braconidae).</title>
        <authorList>
            <person name="Pinto B.J."/>
            <person name="Weis J.J."/>
            <person name="Gamble T."/>
            <person name="Ode P.J."/>
            <person name="Paul R."/>
            <person name="Zaspel J.M."/>
        </authorList>
    </citation>
    <scope>NUCLEOTIDE SEQUENCE [LARGE SCALE GENOMIC DNA]</scope>
    <source>
        <strain evidence="11">CgM1</strain>
    </source>
</reference>
<keyword evidence="12" id="KW-1185">Reference proteome</keyword>
<dbReference type="Pfam" id="PF04506">
    <property type="entry name" value="Rft-1"/>
    <property type="match status" value="1"/>
</dbReference>
<evidence type="ECO:0000313" key="12">
    <source>
        <dbReference type="Proteomes" id="UP000826195"/>
    </source>
</evidence>
<feature type="transmembrane region" description="Helical" evidence="9">
    <location>
        <begin position="451"/>
        <end position="472"/>
    </location>
</feature>
<evidence type="ECO:0000256" key="1">
    <source>
        <dbReference type="ARBA" id="ARBA00004477"/>
    </source>
</evidence>
<comment type="subcellular location">
    <subcellularLocation>
        <location evidence="1 9">Endoplasmic reticulum membrane</location>
        <topology evidence="1 9">Multi-pass membrane protein</topology>
    </subcellularLocation>
</comment>
<accession>A0AAV7IXS2</accession>
<feature type="transmembrane region" description="Helical" evidence="9">
    <location>
        <begin position="44"/>
        <end position="61"/>
    </location>
</feature>
<feature type="transmembrane region" description="Helical" evidence="9">
    <location>
        <begin position="393"/>
        <end position="415"/>
    </location>
</feature>
<comment type="similarity">
    <text evidence="3 9">Belongs to the RFT1 family.</text>
</comment>
<feature type="transmembrane region" description="Helical" evidence="9">
    <location>
        <begin position="493"/>
        <end position="512"/>
    </location>
</feature>
<comment type="function">
    <text evidence="8 9">Intramembrane glycolipid transporter that operates in the biosynthetic pathway of dolichol-linked oligosaccharides, the glycan precursors employed in protein asparagine (N)-glycosylation. The sequential addition of sugars to dolichol pyrophosphate produces dolichol-linked oligosaccharides containing fourteen sugars, including two GlcNAcs, nine mannoses and three glucoses. Once assembled, the oligosaccharide is transferred from the lipid to nascent proteins by oligosaccharyltransferases. The assembly of dolichol-linked oligosaccharides begins on the cytosolic side of the endoplasmic reticulum membrane and finishes in its lumen. RFT1 could mediate the translocation of the cytosolically oriented intermediate DolPP-GlcNAc2Man5, produced by ALG11, into the ER lumen where dolichol-linked oligosaccharides assembly continues. However, the intramembrane lipid transporter activity could not be confirmed in vitro.</text>
</comment>
<organism evidence="11 12">
    <name type="scientific">Cotesia glomerata</name>
    <name type="common">Lepidopteran parasitic wasp</name>
    <name type="synonym">Apanteles glomeratus</name>
    <dbReference type="NCBI Taxonomy" id="32391"/>
    <lineage>
        <taxon>Eukaryota</taxon>
        <taxon>Metazoa</taxon>
        <taxon>Ecdysozoa</taxon>
        <taxon>Arthropoda</taxon>
        <taxon>Hexapoda</taxon>
        <taxon>Insecta</taxon>
        <taxon>Pterygota</taxon>
        <taxon>Neoptera</taxon>
        <taxon>Endopterygota</taxon>
        <taxon>Hymenoptera</taxon>
        <taxon>Apocrita</taxon>
        <taxon>Ichneumonoidea</taxon>
        <taxon>Braconidae</taxon>
        <taxon>Microgastrinae</taxon>
        <taxon>Cotesia</taxon>
    </lineage>
</organism>
<evidence type="ECO:0000256" key="8">
    <source>
        <dbReference type="ARBA" id="ARBA00045912"/>
    </source>
</evidence>
<feature type="transmembrane region" description="Helical" evidence="9">
    <location>
        <begin position="427"/>
        <end position="445"/>
    </location>
</feature>
<sequence>MARNILSTSLTNAFFNINLQILCRGITFFLNVFIIRHVGEKVLGVMNVRLLLLESVIFMICREPFLKACLTDASAHNWAQVVNMFWILVLIWSAISIFFGFIWLYVLSTVEDLPLYYDFAVYAVVISCIIYFFSLIIQLVLSTFLFVRCKIAIETVTIVLRTVIFVLIVLYQPDSALLAFGVAQIVATLFYTITPYIYINWYIKNNLKRTNNNDDHQSTSSRDKQENRNNSKNVNEDFPFKSVAEFFPSQLENKESKFDKNLVKLTWSFFKQSFTMLCLAEGEKIIMTIWPLLSFAEQGTYDIVSNLGSLPARFIFRPVEESAYFYFTQTIKRNEPLTQQDPVKVRESVDVLKHLTSCLTSFGLVVLVFGQYYSSTLLWLYGGDKLTNDLPILLMRVHSISILLLAINGITECYTNATADNDIINRYYIYFFQSIAFFVTSYTFTRWLGPVGLIFGNCVNMIIRIYYSIIFITQRHMLLKNYKPLRGLIPTKFFFLSLSISIFITGLSHSYYFPNYKFLHVFIGGIMFCIVLLSWGYENRDLLQLAINKWKHKNTEEQAKKIN</sequence>
<dbReference type="InterPro" id="IPR007594">
    <property type="entry name" value="RFT1"/>
</dbReference>
<dbReference type="AlphaFoldDB" id="A0AAV7IXS2"/>
<comment type="caution">
    <text evidence="11">The sequence shown here is derived from an EMBL/GenBank/DDBJ whole genome shotgun (WGS) entry which is preliminary data.</text>
</comment>
<feature type="transmembrane region" description="Helical" evidence="9">
    <location>
        <begin position="151"/>
        <end position="171"/>
    </location>
</feature>
<dbReference type="GO" id="GO:0005789">
    <property type="term" value="C:endoplasmic reticulum membrane"/>
    <property type="evidence" value="ECO:0007669"/>
    <property type="project" value="UniProtKB-SubCell"/>
</dbReference>
<keyword evidence="4 9" id="KW-0812">Transmembrane</keyword>
<evidence type="ECO:0000256" key="6">
    <source>
        <dbReference type="ARBA" id="ARBA00022989"/>
    </source>
</evidence>
<feature type="region of interest" description="Disordered" evidence="10">
    <location>
        <begin position="213"/>
        <end position="235"/>
    </location>
</feature>
<feature type="transmembrane region" description="Helical" evidence="9">
    <location>
        <begin position="81"/>
        <end position="107"/>
    </location>
</feature>
<dbReference type="Proteomes" id="UP000826195">
    <property type="component" value="Unassembled WGS sequence"/>
</dbReference>
<keyword evidence="5" id="KW-0256">Endoplasmic reticulum</keyword>
<evidence type="ECO:0000256" key="10">
    <source>
        <dbReference type="SAM" id="MobiDB-lite"/>
    </source>
</evidence>
<feature type="transmembrane region" description="Helical" evidence="9">
    <location>
        <begin position="518"/>
        <end position="537"/>
    </location>
</feature>
<gene>
    <name evidence="11" type="ORF">KQX54_005458</name>
</gene>
<evidence type="ECO:0000256" key="3">
    <source>
        <dbReference type="ARBA" id="ARBA00010288"/>
    </source>
</evidence>
<dbReference type="EMBL" id="JAHXZJ010000374">
    <property type="protein sequence ID" value="KAH0560515.1"/>
    <property type="molecule type" value="Genomic_DNA"/>
</dbReference>
<feature type="transmembrane region" description="Helical" evidence="9">
    <location>
        <begin position="177"/>
        <end position="199"/>
    </location>
</feature>
<evidence type="ECO:0000256" key="9">
    <source>
        <dbReference type="RuleBase" id="RU365067"/>
    </source>
</evidence>
<feature type="transmembrane region" description="Helical" evidence="9">
    <location>
        <begin position="119"/>
        <end position="144"/>
    </location>
</feature>
<dbReference type="GO" id="GO:0034203">
    <property type="term" value="P:glycolipid translocation"/>
    <property type="evidence" value="ECO:0007669"/>
    <property type="project" value="TreeGrafter"/>
</dbReference>
<dbReference type="PANTHER" id="PTHR13117">
    <property type="entry name" value="ENDOPLASMIC RETICULUM MULTISPAN TRANSMEMBRANE PROTEIN-RELATED"/>
    <property type="match status" value="1"/>
</dbReference>
<evidence type="ECO:0000256" key="4">
    <source>
        <dbReference type="ARBA" id="ARBA00022692"/>
    </source>
</evidence>
<feature type="transmembrane region" description="Helical" evidence="9">
    <location>
        <begin position="354"/>
        <end position="373"/>
    </location>
</feature>
<evidence type="ECO:0000256" key="7">
    <source>
        <dbReference type="ARBA" id="ARBA00023136"/>
    </source>
</evidence>
<evidence type="ECO:0000256" key="5">
    <source>
        <dbReference type="ARBA" id="ARBA00022824"/>
    </source>
</evidence>
<proteinExistence type="inferred from homology"/>